<dbReference type="EMBL" id="UFQT01000524">
    <property type="protein sequence ID" value="SSX24967.1"/>
    <property type="molecule type" value="Genomic_DNA"/>
</dbReference>
<dbReference type="InterPro" id="IPR013126">
    <property type="entry name" value="Hsp_70_fam"/>
</dbReference>
<dbReference type="InterPro" id="IPR029048">
    <property type="entry name" value="HSP70_C_sf"/>
</dbReference>
<organism evidence="6">
    <name type="scientific">Culicoides sonorensis</name>
    <name type="common">Biting midge</name>
    <dbReference type="NCBI Taxonomy" id="179676"/>
    <lineage>
        <taxon>Eukaryota</taxon>
        <taxon>Metazoa</taxon>
        <taxon>Ecdysozoa</taxon>
        <taxon>Arthropoda</taxon>
        <taxon>Hexapoda</taxon>
        <taxon>Insecta</taxon>
        <taxon>Pterygota</taxon>
        <taxon>Neoptera</taxon>
        <taxon>Endopterygota</taxon>
        <taxon>Diptera</taxon>
        <taxon>Nematocera</taxon>
        <taxon>Chironomoidea</taxon>
        <taxon>Ceratopogonidae</taxon>
        <taxon>Ceratopogoninae</taxon>
        <taxon>Culicoides</taxon>
        <taxon>Monoculicoides</taxon>
    </lineage>
</organism>
<dbReference type="VEuPathDB" id="VectorBase:CSON011762"/>
<proteinExistence type="inferred from homology"/>
<evidence type="ECO:0000256" key="1">
    <source>
        <dbReference type="ARBA" id="ARBA00007381"/>
    </source>
</evidence>
<feature type="region of interest" description="Disordered" evidence="4">
    <location>
        <begin position="792"/>
        <end position="844"/>
    </location>
</feature>
<evidence type="ECO:0000313" key="5">
    <source>
        <dbReference type="EMBL" id="SSX04604.1"/>
    </source>
</evidence>
<feature type="compositionally biased region" description="Low complexity" evidence="4">
    <location>
        <begin position="821"/>
        <end position="836"/>
    </location>
</feature>
<keyword evidence="2" id="KW-0547">Nucleotide-binding</keyword>
<dbReference type="PROSITE" id="PS01036">
    <property type="entry name" value="HSP70_3"/>
    <property type="match status" value="1"/>
</dbReference>
<evidence type="ECO:0000313" key="6">
    <source>
        <dbReference type="EMBL" id="SSX24967.1"/>
    </source>
</evidence>
<dbReference type="Pfam" id="PF00012">
    <property type="entry name" value="HSP70"/>
    <property type="match status" value="1"/>
</dbReference>
<dbReference type="InterPro" id="IPR029047">
    <property type="entry name" value="HSP70_peptide-bd_sf"/>
</dbReference>
<dbReference type="Gene3D" id="3.90.640.10">
    <property type="entry name" value="Actin, Chain A, domain 4"/>
    <property type="match status" value="1"/>
</dbReference>
<dbReference type="AlphaFoldDB" id="A0A336M9B2"/>
<feature type="compositionally biased region" description="Polar residues" evidence="4">
    <location>
        <begin position="512"/>
        <end position="535"/>
    </location>
</feature>
<dbReference type="FunFam" id="3.30.420.40:FF:000171">
    <property type="entry name" value="Heat shock 70 kDa protein 4"/>
    <property type="match status" value="1"/>
</dbReference>
<dbReference type="GO" id="GO:0140662">
    <property type="term" value="F:ATP-dependent protein folding chaperone"/>
    <property type="evidence" value="ECO:0007669"/>
    <property type="project" value="InterPro"/>
</dbReference>
<dbReference type="PRINTS" id="PR00301">
    <property type="entry name" value="HEATSHOCK70"/>
</dbReference>
<dbReference type="FunFam" id="1.20.1270.10:FF:000002">
    <property type="entry name" value="Heat shock 70 kDa protein 4"/>
    <property type="match status" value="1"/>
</dbReference>
<dbReference type="FunFam" id="3.30.420.40:FF:000495">
    <property type="entry name" value="Heat shock protein 4b"/>
    <property type="match status" value="1"/>
</dbReference>
<dbReference type="SUPFAM" id="SSF100920">
    <property type="entry name" value="Heat shock protein 70kD (HSP70), peptide-binding domain"/>
    <property type="match status" value="1"/>
</dbReference>
<dbReference type="InterPro" id="IPR018181">
    <property type="entry name" value="Heat_shock_70_CS"/>
</dbReference>
<feature type="compositionally biased region" description="Basic and acidic residues" evidence="4">
    <location>
        <begin position="497"/>
        <end position="511"/>
    </location>
</feature>
<dbReference type="InterPro" id="IPR043129">
    <property type="entry name" value="ATPase_NBD"/>
</dbReference>
<name>A0A336M9B2_CULSO</name>
<evidence type="ECO:0000256" key="4">
    <source>
        <dbReference type="SAM" id="MobiDB-lite"/>
    </source>
</evidence>
<dbReference type="GO" id="GO:0005524">
    <property type="term" value="F:ATP binding"/>
    <property type="evidence" value="ECO:0007669"/>
    <property type="project" value="UniProtKB-KW"/>
</dbReference>
<dbReference type="GO" id="GO:0005829">
    <property type="term" value="C:cytosol"/>
    <property type="evidence" value="ECO:0007669"/>
    <property type="project" value="TreeGrafter"/>
</dbReference>
<dbReference type="PANTHER" id="PTHR45639:SF4">
    <property type="entry name" value="HSC70CB, ISOFORM G"/>
    <property type="match status" value="1"/>
</dbReference>
<protein>
    <submittedName>
        <fullName evidence="6">CSON011762 protein</fullName>
    </submittedName>
</protein>
<reference evidence="6" key="2">
    <citation type="submission" date="2018-07" db="EMBL/GenBank/DDBJ databases">
        <authorList>
            <person name="Quirk P.G."/>
            <person name="Krulwich T.A."/>
        </authorList>
    </citation>
    <scope>NUCLEOTIDE SEQUENCE</scope>
</reference>
<dbReference type="Gene3D" id="3.30.30.30">
    <property type="match status" value="1"/>
</dbReference>
<dbReference type="FunFam" id="3.30.30.30:FF:000002">
    <property type="entry name" value="Heat shock 70 kDa protein 4"/>
    <property type="match status" value="1"/>
</dbReference>
<feature type="region of interest" description="Disordered" evidence="4">
    <location>
        <begin position="497"/>
        <end position="566"/>
    </location>
</feature>
<dbReference type="EMBL" id="UFQS01000524">
    <property type="protein sequence ID" value="SSX04604.1"/>
    <property type="molecule type" value="Genomic_DNA"/>
</dbReference>
<gene>
    <name evidence="6" type="primary">CSON011762</name>
</gene>
<keyword evidence="3" id="KW-0067">ATP-binding</keyword>
<sequence length="844" mass="95051">MSVIGIDFGNESCFVAVAKAGGIETIANDYSLRATPSCVAFTEKNRILGVAAKNQQVTNMKNTICNFKRLLGRKFNDPHTQNELLMSPNNIEQLPNGGVGFRVNYLGQEHVFSPEQLTAMLFTKLKDTSASALQTQINDCVITVPFYFTNAERKALLDAAQIAGLNVLRLMNETTATALSYGFYRTDLPAENEKARNVIFVDCGHSCIQVSACAFNKSKLKMLAASSEQLGGRDFDYYLAEHFSNEFVTKYKIDPRTNKRAWVRLLAEVEKLKKQMSANNTKLPLGIECFMNDIDVSSTMQRGDFEQMCAGLFKRVEETFKKCLKDSKLSLDDIHSVEVVGGSSRIPAIKQLIEQIFGKPASTTLNQDEAVSRGAALQCAIMSPAVRVREFGVTDIQNYPVKISWDGEGGHGHGEMEVFPAYHAAPFSRLLSLYRREPFNVQISYADPKTLPYPDTYIGHWSIKGVKPNVDNESQEVKIKVRINHNGIVLISSAQMVEKKDTTEQDGEQKASSETIQTEGQNQEGPHSNTGQEPQSPEPMEVQQEASQNSKAEVPENEDGGGWTQRVKGWFASSDKKKKSTTKLVELALDAQTHGYPQTELNKYVEEENRMINNDRQEKERVDARNALEEFVYDMRGRIQESGELYEYVLEEQRESICKELDVIESWLYEEGEDCERQIYKDRLQSLHKETDPIKNRQQEFTQYPGAFEKLGHAIQMARKAVDQYRSGDEKYNHLTETEILNISETADKAEKFFMDAKAKLSNTPRTSDPTVHVADVYHECDTLTTCVRSVLSRPKPKAPTPPPVENNQEQGDKTKQQNGENPEMSNNNKSNNQNAEESKMDVE</sequence>
<dbReference type="SUPFAM" id="SSF53067">
    <property type="entry name" value="Actin-like ATPase domain"/>
    <property type="match status" value="2"/>
</dbReference>
<dbReference type="FunFam" id="3.90.640.10:FF:000004">
    <property type="entry name" value="Heat shock 70 kDa protein 4"/>
    <property type="match status" value="1"/>
</dbReference>
<dbReference type="CDD" id="cd10228">
    <property type="entry name" value="ASKHA_NBD_HSP70_HSPA4_like"/>
    <property type="match status" value="1"/>
</dbReference>
<dbReference type="Gene3D" id="2.60.34.10">
    <property type="entry name" value="Substrate Binding Domain Of DNAk, Chain A, domain 1"/>
    <property type="match status" value="1"/>
</dbReference>
<dbReference type="Gene3D" id="1.20.1270.10">
    <property type="match status" value="1"/>
</dbReference>
<accession>A0A336M9B2</accession>
<evidence type="ECO:0000256" key="3">
    <source>
        <dbReference type="ARBA" id="ARBA00022840"/>
    </source>
</evidence>
<comment type="similarity">
    <text evidence="1">Belongs to the heat shock protein 70 family.</text>
</comment>
<dbReference type="PANTHER" id="PTHR45639">
    <property type="entry name" value="HSC70CB, ISOFORM G-RELATED"/>
    <property type="match status" value="1"/>
</dbReference>
<evidence type="ECO:0000256" key="2">
    <source>
        <dbReference type="ARBA" id="ARBA00022741"/>
    </source>
</evidence>
<dbReference type="GO" id="GO:0005634">
    <property type="term" value="C:nucleus"/>
    <property type="evidence" value="ECO:0007669"/>
    <property type="project" value="TreeGrafter"/>
</dbReference>
<dbReference type="SUPFAM" id="SSF100934">
    <property type="entry name" value="Heat shock protein 70kD (HSP70), C-terminal subdomain"/>
    <property type="match status" value="1"/>
</dbReference>
<reference evidence="5" key="1">
    <citation type="submission" date="2018-04" db="EMBL/GenBank/DDBJ databases">
        <authorList>
            <person name="Go L.Y."/>
            <person name="Mitchell J.A."/>
        </authorList>
    </citation>
    <scope>NUCLEOTIDE SEQUENCE</scope>
    <source>
        <tissue evidence="5">Whole organism</tissue>
    </source>
</reference>
<dbReference type="Gene3D" id="3.30.420.40">
    <property type="match status" value="2"/>
</dbReference>